<feature type="transmembrane region" description="Helical" evidence="1">
    <location>
        <begin position="109"/>
        <end position="129"/>
    </location>
</feature>
<keyword evidence="1" id="KW-1133">Transmembrane helix</keyword>
<organism evidence="2 3">
    <name type="scientific">Streptomyces mashuensis</name>
    <dbReference type="NCBI Taxonomy" id="33904"/>
    <lineage>
        <taxon>Bacteria</taxon>
        <taxon>Bacillati</taxon>
        <taxon>Actinomycetota</taxon>
        <taxon>Actinomycetes</taxon>
        <taxon>Kitasatosporales</taxon>
        <taxon>Streptomycetaceae</taxon>
        <taxon>Streptomyces</taxon>
    </lineage>
</organism>
<evidence type="ECO:0000313" key="2">
    <source>
        <dbReference type="EMBL" id="GHF51512.1"/>
    </source>
</evidence>
<dbReference type="AlphaFoldDB" id="A0A919EDS3"/>
<evidence type="ECO:0000256" key="1">
    <source>
        <dbReference type="SAM" id="Phobius"/>
    </source>
</evidence>
<dbReference type="Proteomes" id="UP000638313">
    <property type="component" value="Unassembled WGS sequence"/>
</dbReference>
<dbReference type="EMBL" id="BNBD01000006">
    <property type="protein sequence ID" value="GHF51512.1"/>
    <property type="molecule type" value="Genomic_DNA"/>
</dbReference>
<feature type="transmembrane region" description="Helical" evidence="1">
    <location>
        <begin position="39"/>
        <end position="64"/>
    </location>
</feature>
<accession>A0A919EDS3</accession>
<comment type="caution">
    <text evidence="2">The sequence shown here is derived from an EMBL/GenBank/DDBJ whole genome shotgun (WGS) entry which is preliminary data.</text>
</comment>
<proteinExistence type="predicted"/>
<keyword evidence="3" id="KW-1185">Reference proteome</keyword>
<keyword evidence="1" id="KW-0812">Transmembrane</keyword>
<protein>
    <submittedName>
        <fullName evidence="2">Uncharacterized protein</fullName>
    </submittedName>
</protein>
<feature type="transmembrane region" description="Helical" evidence="1">
    <location>
        <begin position="76"/>
        <end position="97"/>
    </location>
</feature>
<gene>
    <name evidence="2" type="ORF">GCM10010218_36360</name>
</gene>
<keyword evidence="1" id="KW-0472">Membrane</keyword>
<dbReference type="RefSeq" id="WP_190130642.1">
    <property type="nucleotide sequence ID" value="NZ_BNBD01000006.1"/>
</dbReference>
<evidence type="ECO:0000313" key="3">
    <source>
        <dbReference type="Proteomes" id="UP000638313"/>
    </source>
</evidence>
<reference evidence="2" key="1">
    <citation type="journal article" date="2014" name="Int. J. Syst. Evol. Microbiol.">
        <title>Complete genome sequence of Corynebacterium casei LMG S-19264T (=DSM 44701T), isolated from a smear-ripened cheese.</title>
        <authorList>
            <consortium name="US DOE Joint Genome Institute (JGI-PGF)"/>
            <person name="Walter F."/>
            <person name="Albersmeier A."/>
            <person name="Kalinowski J."/>
            <person name="Ruckert C."/>
        </authorList>
    </citation>
    <scope>NUCLEOTIDE SEQUENCE</scope>
    <source>
        <strain evidence="2">JCM 4059</strain>
    </source>
</reference>
<name>A0A919EDS3_9ACTN</name>
<dbReference type="NCBIfam" id="NF041646">
    <property type="entry name" value="VC0807_fam"/>
    <property type="match status" value="1"/>
</dbReference>
<sequence>MQTLTPQAPAGTEDKARDRQALRRSLRPLLLDAVLPMGAYYALHSGFGMSDMAALAWSGVLPLGRTVWSAVTERRLNGLAALVLGTTVVGLLLSLVTGDARMMLAKDSAGSGVVGLGVLVALMAGRPLMTEGLKPWITKGDAVKEAAWARLSATSAAFRGAERRFSAVWGTALLGEAVLRVVGVYLLPVGVMVWLGTVILVAAIFVAMFMGGALAVVPMEKMVAEEVTRP</sequence>
<feature type="transmembrane region" description="Helical" evidence="1">
    <location>
        <begin position="167"/>
        <end position="187"/>
    </location>
</feature>
<reference evidence="2" key="2">
    <citation type="submission" date="2020-09" db="EMBL/GenBank/DDBJ databases">
        <authorList>
            <person name="Sun Q."/>
            <person name="Ohkuma M."/>
        </authorList>
    </citation>
    <scope>NUCLEOTIDE SEQUENCE</scope>
    <source>
        <strain evidence="2">JCM 4059</strain>
    </source>
</reference>
<feature type="transmembrane region" description="Helical" evidence="1">
    <location>
        <begin position="193"/>
        <end position="217"/>
    </location>
</feature>